<dbReference type="RefSeq" id="XP_715321.2">
    <property type="nucleotide sequence ID" value="XM_710228.2"/>
</dbReference>
<name>A0A1D8PGT8_CANAL</name>
<dbReference type="STRING" id="237561.A0A1D8PGT8"/>
<dbReference type="InParanoid" id="A0A1D8PGT8"/>
<evidence type="ECO:0000313" key="5">
    <source>
        <dbReference type="EMBL" id="AOW27352.1"/>
    </source>
</evidence>
<feature type="transmembrane region" description="Helical" evidence="2">
    <location>
        <begin position="87"/>
        <end position="108"/>
    </location>
</feature>
<dbReference type="Proteomes" id="UP000000559">
    <property type="component" value="Chromosome 2"/>
</dbReference>
<reference evidence="5 6" key="1">
    <citation type="journal article" date="2004" name="Proc. Natl. Acad. Sci. U.S.A.">
        <title>The diploid genome sequence of Candida albicans.</title>
        <authorList>
            <person name="Jones T."/>
            <person name="Federspiel N.A."/>
            <person name="Chibana H."/>
            <person name="Dungan J."/>
            <person name="Kalman S."/>
            <person name="Magee B.B."/>
            <person name="Newport G."/>
            <person name="Thorstenson Y.R."/>
            <person name="Agabian N."/>
            <person name="Magee P.T."/>
            <person name="Davis R.W."/>
            <person name="Scherer S."/>
        </authorList>
    </citation>
    <scope>NUCLEOTIDE SEQUENCE [LARGE SCALE GENOMIC DNA]</scope>
    <source>
        <strain evidence="6">SC5314 / ATCC MYA-2876</strain>
    </source>
</reference>
<dbReference type="Pfam" id="PF03815">
    <property type="entry name" value="LCCL"/>
    <property type="match status" value="1"/>
</dbReference>
<feature type="domain" description="LCCL" evidence="3">
    <location>
        <begin position="157"/>
        <end position="260"/>
    </location>
</feature>
<dbReference type="CGD" id="CAL0000174472">
    <property type="gene designation" value="orf19.13202"/>
</dbReference>
<sequence>MNLELTTFSSRNMAETSSDNDSIDSANGFQFPPHNSWKSRIKHFFYLMWNGPSEPRDEPAPQIVSLEFLENIPDKFKERLSSRYRKALFIFYILFWFGLCYNILVPYFTVPPHISTDPNMHIYTLSCASSPEFWKGKNGACGLNGQLCPEIINTDNQKNIENDVLIRCPALCDRSSWTYSLIPIGDQRIKYRGYYIGGGDKVTKEIDDNQITNPYRADSYPCGAGVHAGVISPFWGGCARMSYESGEQSYFKASKGYYGVSDSIEFSSFFKFSFIFKNLKLGEKVSFDQCYDPRLSILLINIILGIPVVYLSSGSVAYWTISVVGFWTICLATDPPVDVNPNRATDFPRLLSVAMERFLPSCCVLFVLWHVSAKRTLFDLPLNSDTKVSYVSRVILWYPLFWLGVLNNMTFDRLPVDRLTISDLKEQSGAILAVGSIILTITACAFIQAYKIWLSGRFKKYLFVYSLFIIGLVFLAQLPGLTLRVHHYILAMLLIPGCATRGRTALMFQGILLGLFLSGAAKWGLAAIVETADSLRRDDPRGNIIPPILTGYNDTTGTLEWTNIPPQLELTKIKSKLYEKYSSISLLVNDIERFVGDKAKRINLKELLTSSDDLTEEIKRALVDGMKDENGDISIYLRIGRKIPNTHHYSDFSNAAILKWPSGQLKLPLPGIT</sequence>
<evidence type="ECO:0000259" key="3">
    <source>
        <dbReference type="Pfam" id="PF03815"/>
    </source>
</evidence>
<proteinExistence type="predicted"/>
<accession>A0A1D8PGT8</accession>
<dbReference type="InterPro" id="IPR036609">
    <property type="entry name" value="LCCL_sf"/>
</dbReference>
<keyword evidence="2" id="KW-0812">Transmembrane</keyword>
<dbReference type="InterPro" id="IPR004043">
    <property type="entry name" value="LCCL"/>
</dbReference>
<reference evidence="5 6" key="2">
    <citation type="journal article" date="2007" name="Genome Biol.">
        <title>Assembly of the Candida albicans genome into sixteen supercontigs aligned on the eight chromosomes.</title>
        <authorList>
            <person name="van het Hoog M."/>
            <person name="Rast T.J."/>
            <person name="Martchenko M."/>
            <person name="Grindle S."/>
            <person name="Dignard D."/>
            <person name="Hogues H."/>
            <person name="Cuomo C."/>
            <person name="Berriman M."/>
            <person name="Scherer S."/>
            <person name="Magee B.B."/>
            <person name="Whiteway M."/>
            <person name="Chibana H."/>
            <person name="Nantel A."/>
            <person name="Magee P.T."/>
        </authorList>
    </citation>
    <scope>GENOME REANNOTATION</scope>
    <source>
        <strain evidence="6">SC5314 / ATCC MYA-2876</strain>
    </source>
</reference>
<dbReference type="GeneID" id="3642990"/>
<feature type="transmembrane region" description="Helical" evidence="2">
    <location>
        <begin position="429"/>
        <end position="450"/>
    </location>
</feature>
<feature type="transmembrane region" description="Helical" evidence="2">
    <location>
        <begin position="295"/>
        <end position="311"/>
    </location>
</feature>
<evidence type="ECO:0000256" key="2">
    <source>
        <dbReference type="SAM" id="Phobius"/>
    </source>
</evidence>
<evidence type="ECO:0000256" key="1">
    <source>
        <dbReference type="SAM" id="MobiDB-lite"/>
    </source>
</evidence>
<dbReference type="SUPFAM" id="SSF69848">
    <property type="entry name" value="LCCL domain"/>
    <property type="match status" value="1"/>
</dbReference>
<reference evidence="5 6" key="3">
    <citation type="journal article" date="2013" name="Genome Biol.">
        <title>Assembly of a phased diploid Candida albicans genome facilitates allele-specific measurements and provides a simple model for repeat and indel structure.</title>
        <authorList>
            <person name="Muzzey D."/>
            <person name="Schwartz K."/>
            <person name="Weissman J.S."/>
            <person name="Sherlock G."/>
        </authorList>
    </citation>
    <scope>NUCLEOTIDE SEQUENCE [LARGE SCALE GENOMIC DNA]</scope>
    <source>
        <strain evidence="6">SC5314 / ATCC MYA-2876</strain>
    </source>
</reference>
<organism evidence="5 6">
    <name type="scientific">Candida albicans (strain SC5314 / ATCC MYA-2876)</name>
    <name type="common">Yeast</name>
    <dbReference type="NCBI Taxonomy" id="237561"/>
    <lineage>
        <taxon>Eukaryota</taxon>
        <taxon>Fungi</taxon>
        <taxon>Dikarya</taxon>
        <taxon>Ascomycota</taxon>
        <taxon>Saccharomycotina</taxon>
        <taxon>Pichiomycetes</taxon>
        <taxon>Debaryomycetaceae</taxon>
        <taxon>Candida/Lodderomyces clade</taxon>
        <taxon>Candida</taxon>
    </lineage>
</organism>
<feature type="transmembrane region" description="Helical" evidence="2">
    <location>
        <begin position="390"/>
        <end position="409"/>
    </location>
</feature>
<dbReference type="VEuPathDB" id="FungiDB:C2_03150C_A"/>
<dbReference type="InterPro" id="IPR051957">
    <property type="entry name" value="CRISP-LCCL_domain"/>
</dbReference>
<feature type="region of interest" description="Disordered" evidence="1">
    <location>
        <begin position="1"/>
        <end position="25"/>
    </location>
</feature>
<dbReference type="EMBL" id="CP017624">
    <property type="protein sequence ID" value="AOW27352.1"/>
    <property type="molecule type" value="Genomic_DNA"/>
</dbReference>
<keyword evidence="2" id="KW-0472">Membrane</keyword>
<evidence type="ECO:0000313" key="6">
    <source>
        <dbReference type="Proteomes" id="UP000000559"/>
    </source>
</evidence>
<keyword evidence="6" id="KW-1185">Reference proteome</keyword>
<dbReference type="FunCoup" id="A0A1D8PGT8">
    <property type="interactions" value="12"/>
</dbReference>
<dbReference type="PANTHER" id="PTHR31331">
    <property type="entry name" value="LCCL DOMAIN PROTEIN (AFU_ORTHOLOGUE AFUA_5G08630)"/>
    <property type="match status" value="1"/>
</dbReference>
<dbReference type="AlphaFoldDB" id="A0A1D8PGT8"/>
<dbReference type="Gene3D" id="2.170.130.20">
    <property type="entry name" value="LCCL-like domain"/>
    <property type="match status" value="1"/>
</dbReference>
<gene>
    <name evidence="5" type="ordered locus">CAALFM_C203150CA</name>
    <name evidence="4" type="ordered locus">orf19.13202</name>
</gene>
<keyword evidence="2" id="KW-1133">Transmembrane helix</keyword>
<dbReference type="eggNOG" id="ENOG502QUEX">
    <property type="taxonomic scope" value="Eukaryota"/>
</dbReference>
<evidence type="ECO:0000313" key="4">
    <source>
        <dbReference type="CGD" id="CAL0000174472"/>
    </source>
</evidence>
<feature type="transmembrane region" description="Helical" evidence="2">
    <location>
        <begin position="462"/>
        <end position="486"/>
    </location>
</feature>
<dbReference type="KEGG" id="cal:CAALFM_C203150CA"/>
<dbReference type="PANTHER" id="PTHR31331:SF1">
    <property type="entry name" value="CYSTEINE RICH SECRETORY PROTEIN LCCL DOMAIN CONTAINING 2"/>
    <property type="match status" value="1"/>
</dbReference>
<dbReference type="OrthoDB" id="441660at2759"/>
<feature type="transmembrane region" description="Helical" evidence="2">
    <location>
        <begin position="506"/>
        <end position="529"/>
    </location>
</feature>
<protein>
    <recommendedName>
        <fullName evidence="3">LCCL domain-containing protein</fullName>
    </recommendedName>
</protein>